<evidence type="ECO:0000256" key="2">
    <source>
        <dbReference type="SAM" id="SignalP"/>
    </source>
</evidence>
<organism evidence="3 4">
    <name type="scientific">Paraburkholderia tuberum</name>
    <dbReference type="NCBI Taxonomy" id="157910"/>
    <lineage>
        <taxon>Bacteria</taxon>
        <taxon>Pseudomonadati</taxon>
        <taxon>Pseudomonadota</taxon>
        <taxon>Betaproteobacteria</taxon>
        <taxon>Burkholderiales</taxon>
        <taxon>Burkholderiaceae</taxon>
        <taxon>Paraburkholderia</taxon>
    </lineage>
</organism>
<keyword evidence="2" id="KW-0732">Signal</keyword>
<dbReference type="Proteomes" id="UP000199365">
    <property type="component" value="Unassembled WGS sequence"/>
</dbReference>
<keyword evidence="1" id="KW-0472">Membrane</keyword>
<evidence type="ECO:0000313" key="3">
    <source>
        <dbReference type="EMBL" id="SDR44087.1"/>
    </source>
</evidence>
<feature type="transmembrane region" description="Helical" evidence="1">
    <location>
        <begin position="57"/>
        <end position="75"/>
    </location>
</feature>
<accession>A0A1H1J260</accession>
<feature type="transmembrane region" description="Helical" evidence="1">
    <location>
        <begin position="82"/>
        <end position="103"/>
    </location>
</feature>
<feature type="transmembrane region" description="Helical" evidence="1">
    <location>
        <begin position="143"/>
        <end position="160"/>
    </location>
</feature>
<feature type="chain" id="PRO_5011569803" description="O-Antigen ligase" evidence="2">
    <location>
        <begin position="23"/>
        <end position="460"/>
    </location>
</feature>
<feature type="transmembrane region" description="Helical" evidence="1">
    <location>
        <begin position="258"/>
        <end position="277"/>
    </location>
</feature>
<feature type="transmembrane region" description="Helical" evidence="1">
    <location>
        <begin position="208"/>
        <end position="223"/>
    </location>
</feature>
<sequence>MSPRFVFSLAVFTVFAAGLAQYADQALGALGTGAINVWNLNSAAMDDAGAVKYVKDASIALIGVGWPLALGLNRFRGGMRTFILMFFTWILCIVSVGLVPFIAGWTPLFFLPAGLRWVLLIHASFGLFLFASLLPAEKQGQTALVLALLALAALDFYVVLRQWIQLGQIQQVLFMQDRYTGLFSNAALAGMYAISLASMVLVLDRARLLYRLILLSLAVAIAVSSGTRFAMLSIASIVGVVVWETLGGRLSRNDRMLLVVTALPIAILLAIVGYSHMVEAVGRGDVLTDQLDEGGRLSNLGKIAEQLSEATPGELFLGRGLGVGTNTAVMLLQRAGVDPEQYRFNLLIDNAFVTMQFQIGIVGMLIFATGATAFFWRIRPRHSRRQSVRYVVFVGITIAACMDVNLFEQYPLVTTLMLCFGDIYGCSLGAYLSTRRSRGVDLPGTEAGVADVEQQKCLFS</sequence>
<proteinExistence type="predicted"/>
<feature type="transmembrane region" description="Helical" evidence="1">
    <location>
        <begin position="115"/>
        <end position="136"/>
    </location>
</feature>
<keyword evidence="1" id="KW-0812">Transmembrane</keyword>
<feature type="transmembrane region" description="Helical" evidence="1">
    <location>
        <begin position="355"/>
        <end position="376"/>
    </location>
</feature>
<evidence type="ECO:0000313" key="4">
    <source>
        <dbReference type="Proteomes" id="UP000199365"/>
    </source>
</evidence>
<feature type="transmembrane region" description="Helical" evidence="1">
    <location>
        <begin position="229"/>
        <end position="246"/>
    </location>
</feature>
<keyword evidence="1" id="KW-1133">Transmembrane helix</keyword>
<dbReference type="RefSeq" id="WP_143037196.1">
    <property type="nucleotide sequence ID" value="NZ_FNKX01000002.1"/>
</dbReference>
<keyword evidence="4" id="KW-1185">Reference proteome</keyword>
<name>A0A1H1J260_9BURK</name>
<feature type="signal peptide" evidence="2">
    <location>
        <begin position="1"/>
        <end position="22"/>
    </location>
</feature>
<feature type="transmembrane region" description="Helical" evidence="1">
    <location>
        <begin position="388"/>
        <end position="407"/>
    </location>
</feature>
<evidence type="ECO:0008006" key="5">
    <source>
        <dbReference type="Google" id="ProtNLM"/>
    </source>
</evidence>
<dbReference type="AlphaFoldDB" id="A0A1H1J260"/>
<feature type="transmembrane region" description="Helical" evidence="1">
    <location>
        <begin position="413"/>
        <end position="432"/>
    </location>
</feature>
<reference evidence="4" key="1">
    <citation type="submission" date="2016-10" db="EMBL/GenBank/DDBJ databases">
        <authorList>
            <person name="Varghese N."/>
            <person name="Submissions S."/>
        </authorList>
    </citation>
    <scope>NUCLEOTIDE SEQUENCE [LARGE SCALE GENOMIC DNA]</scope>
    <source>
        <strain evidence="4">DUS833</strain>
    </source>
</reference>
<gene>
    <name evidence="3" type="ORF">SAMN05445850_4035</name>
</gene>
<protein>
    <recommendedName>
        <fullName evidence="5">O-Antigen ligase</fullName>
    </recommendedName>
</protein>
<evidence type="ECO:0000256" key="1">
    <source>
        <dbReference type="SAM" id="Phobius"/>
    </source>
</evidence>
<feature type="transmembrane region" description="Helical" evidence="1">
    <location>
        <begin position="180"/>
        <end position="201"/>
    </location>
</feature>
<dbReference type="STRING" id="157910.SAMN05445850_4035"/>
<dbReference type="EMBL" id="FNKX01000002">
    <property type="protein sequence ID" value="SDR44087.1"/>
    <property type="molecule type" value="Genomic_DNA"/>
</dbReference>